<dbReference type="PANTHER" id="PTHR13451">
    <property type="entry name" value="CLASS II CROSSOVER JUNCTION ENDONUCLEASE MUS81"/>
    <property type="match status" value="1"/>
</dbReference>
<keyword evidence="11 13" id="KW-0234">DNA repair</keyword>
<evidence type="ECO:0000256" key="9">
    <source>
        <dbReference type="ARBA" id="ARBA00022842"/>
    </source>
</evidence>
<organism evidence="15 16">
    <name type="scientific">Vanessa tameamea</name>
    <name type="common">Kamehameha butterfly</name>
    <dbReference type="NCBI Taxonomy" id="334116"/>
    <lineage>
        <taxon>Eukaryota</taxon>
        <taxon>Metazoa</taxon>
        <taxon>Ecdysozoa</taxon>
        <taxon>Arthropoda</taxon>
        <taxon>Hexapoda</taxon>
        <taxon>Insecta</taxon>
        <taxon>Pterygota</taxon>
        <taxon>Neoptera</taxon>
        <taxon>Endopterygota</taxon>
        <taxon>Lepidoptera</taxon>
        <taxon>Glossata</taxon>
        <taxon>Ditrysia</taxon>
        <taxon>Papilionoidea</taxon>
        <taxon>Nymphalidae</taxon>
        <taxon>Nymphalinae</taxon>
        <taxon>Vanessa</taxon>
    </lineage>
</organism>
<dbReference type="OrthoDB" id="5963188at2759"/>
<comment type="cofactor">
    <cofactor evidence="1 13">
        <name>Mg(2+)</name>
        <dbReference type="ChEBI" id="CHEBI:18420"/>
    </cofactor>
</comment>
<comment type="similarity">
    <text evidence="3 13">Belongs to the XPF family.</text>
</comment>
<dbReference type="InterPro" id="IPR047416">
    <property type="entry name" value="XPF_nuclease_Mus81"/>
</dbReference>
<keyword evidence="15" id="KW-1185">Reference proteome</keyword>
<evidence type="ECO:0000256" key="7">
    <source>
        <dbReference type="ARBA" id="ARBA00022763"/>
    </source>
</evidence>
<evidence type="ECO:0000256" key="13">
    <source>
        <dbReference type="RuleBase" id="RU369042"/>
    </source>
</evidence>
<dbReference type="InterPro" id="IPR027421">
    <property type="entry name" value="DNA_pol_lamdba_lyase_dom_sf"/>
</dbReference>
<sequence>MSLVEGKRITFKRARPNPLFQDWLEELFEQAHKKKSKLESILKEALDSISKYPLPLQSGAECAILKGFDKRLCLFLDKRLEEYKILNKVTSNSSPNGINIFNSPPPKICAVTSLSSPIEENKSSEVHSSAVNPNPKHRKNKIKYKPAFRSGGYAILMGLLDHTTCSSTQSLQKEELINIAQKYCEESFTRPKPETFYTAWSNMSRLISKGLVKKTGSRKSQYSLTDLGITVANELFLDTQNMPTVNDIIFNDKSYGTASENVENEVIVLEDNSSKTDIFENISLIKNNFIDEQSADLDQQLMVMDAGTFDIILLIDKNETSGISKKNDPTVAQFNKFPDLKHEYRSLKVGDFTWVARHKTSNEELVLPYVVERKRMDDLGASIKDGRFHEQKFRLRKCGLKHVIYMVESYGKNKYVGLPVQTLMQGLANTRVQDDFKVHVTDSLTHSARFLAMMTLRLTFEFKNKILKGHNKESCNDILMTFEFFNKSSIKNKPLSVTDTFIKLILQLKGVSVEKALAITNVYKTPIALIKAYELCTEKEGEILLANLKCGLTSRNVGPSVSKTMYQFFKFKNIN</sequence>
<evidence type="ECO:0000256" key="4">
    <source>
        <dbReference type="ARBA" id="ARBA00022722"/>
    </source>
</evidence>
<accession>A0A8B8IGM3</accession>
<dbReference type="SMART" id="SM00891">
    <property type="entry name" value="ERCC4"/>
    <property type="match status" value="1"/>
</dbReference>
<dbReference type="InterPro" id="IPR033309">
    <property type="entry name" value="Mus81"/>
</dbReference>
<gene>
    <name evidence="16" type="primary">LOC113400777</name>
</gene>
<dbReference type="Pfam" id="PF21136">
    <property type="entry name" value="WHD_MUS81"/>
    <property type="match status" value="1"/>
</dbReference>
<dbReference type="SUPFAM" id="SSF52980">
    <property type="entry name" value="Restriction endonuclease-like"/>
    <property type="match status" value="1"/>
</dbReference>
<feature type="domain" description="ERCC4" evidence="14">
    <location>
        <begin position="312"/>
        <end position="411"/>
    </location>
</feature>
<dbReference type="GO" id="GO:0000712">
    <property type="term" value="P:resolution of meiotic recombination intermediates"/>
    <property type="evidence" value="ECO:0007669"/>
    <property type="project" value="TreeGrafter"/>
</dbReference>
<evidence type="ECO:0000313" key="16">
    <source>
        <dbReference type="RefSeq" id="XP_026496213.2"/>
    </source>
</evidence>
<dbReference type="EC" id="3.1.22.-" evidence="13"/>
<dbReference type="GO" id="GO:0006308">
    <property type="term" value="P:DNA catabolic process"/>
    <property type="evidence" value="ECO:0007669"/>
    <property type="project" value="UniProtKB-UniRule"/>
</dbReference>
<evidence type="ECO:0000256" key="2">
    <source>
        <dbReference type="ARBA" id="ARBA00004123"/>
    </source>
</evidence>
<dbReference type="GO" id="GO:0048257">
    <property type="term" value="F:3'-flap endonuclease activity"/>
    <property type="evidence" value="ECO:0007669"/>
    <property type="project" value="TreeGrafter"/>
</dbReference>
<keyword evidence="12 13" id="KW-0539">Nucleus</keyword>
<evidence type="ECO:0000256" key="6">
    <source>
        <dbReference type="ARBA" id="ARBA00022759"/>
    </source>
</evidence>
<dbReference type="Gene3D" id="3.40.50.10130">
    <property type="match status" value="1"/>
</dbReference>
<dbReference type="GO" id="GO:0000727">
    <property type="term" value="P:double-strand break repair via break-induced replication"/>
    <property type="evidence" value="ECO:0007669"/>
    <property type="project" value="UniProtKB-UniRule"/>
</dbReference>
<evidence type="ECO:0000256" key="3">
    <source>
        <dbReference type="ARBA" id="ARBA00010015"/>
    </source>
</evidence>
<dbReference type="GeneID" id="113400777"/>
<comment type="subcellular location">
    <subcellularLocation>
        <location evidence="2 13">Nucleus</location>
    </subcellularLocation>
</comment>
<protein>
    <recommendedName>
        <fullName evidence="13">Crossover junction endonuclease MUS81</fullName>
        <ecNumber evidence="13">3.1.22.-</ecNumber>
    </recommendedName>
</protein>
<dbReference type="Proteomes" id="UP001652626">
    <property type="component" value="Chromosome 11"/>
</dbReference>
<dbReference type="Pfam" id="PF21292">
    <property type="entry name" value="EME1-MUS81_C"/>
    <property type="match status" value="1"/>
</dbReference>
<dbReference type="InterPro" id="IPR010996">
    <property type="entry name" value="HHH_MUS81"/>
</dbReference>
<dbReference type="InterPro" id="IPR006166">
    <property type="entry name" value="ERCC4_domain"/>
</dbReference>
<dbReference type="Gene3D" id="1.10.150.110">
    <property type="entry name" value="DNA polymerase beta, N-terminal domain-like"/>
    <property type="match status" value="1"/>
</dbReference>
<dbReference type="AlphaFoldDB" id="A0A8B8IGM3"/>
<proteinExistence type="inferred from homology"/>
<keyword evidence="5 13" id="KW-0479">Metal-binding</keyword>
<dbReference type="Gene3D" id="1.10.150.670">
    <property type="entry name" value="Crossover junction endonuclease EME1, DNA-binding domain"/>
    <property type="match status" value="1"/>
</dbReference>
<evidence type="ECO:0000259" key="14">
    <source>
        <dbReference type="SMART" id="SM00891"/>
    </source>
</evidence>
<keyword evidence="7 13" id="KW-0227">DNA damage</keyword>
<dbReference type="InterPro" id="IPR036388">
    <property type="entry name" value="WH-like_DNA-bd_sf"/>
</dbReference>
<name>A0A8B8IGM3_VANTA</name>
<dbReference type="RefSeq" id="XP_026496213.2">
    <property type="nucleotide sequence ID" value="XM_026640428.2"/>
</dbReference>
<dbReference type="GO" id="GO:0005634">
    <property type="term" value="C:nucleus"/>
    <property type="evidence" value="ECO:0007669"/>
    <property type="project" value="UniProtKB-SubCell"/>
</dbReference>
<evidence type="ECO:0000256" key="12">
    <source>
        <dbReference type="ARBA" id="ARBA00023242"/>
    </source>
</evidence>
<dbReference type="GO" id="GO:0046872">
    <property type="term" value="F:metal ion binding"/>
    <property type="evidence" value="ECO:0007669"/>
    <property type="project" value="UniProtKB-UniRule"/>
</dbReference>
<keyword evidence="6 13" id="KW-0255">Endonuclease</keyword>
<keyword evidence="8 13" id="KW-0378">Hydrolase</keyword>
<evidence type="ECO:0000256" key="10">
    <source>
        <dbReference type="ARBA" id="ARBA00023172"/>
    </source>
</evidence>
<dbReference type="Gene3D" id="1.10.10.10">
    <property type="entry name" value="Winged helix-like DNA-binding domain superfamily/Winged helix DNA-binding domain"/>
    <property type="match status" value="1"/>
</dbReference>
<evidence type="ECO:0000256" key="1">
    <source>
        <dbReference type="ARBA" id="ARBA00001946"/>
    </source>
</evidence>
<dbReference type="CDD" id="cd21036">
    <property type="entry name" value="WH_MUS81"/>
    <property type="match status" value="1"/>
</dbReference>
<dbReference type="InterPro" id="IPR042530">
    <property type="entry name" value="EME1/EME2_C"/>
</dbReference>
<evidence type="ECO:0000313" key="15">
    <source>
        <dbReference type="Proteomes" id="UP001652626"/>
    </source>
</evidence>
<dbReference type="InterPro" id="IPR047417">
    <property type="entry name" value="WHD_MUS81"/>
</dbReference>
<keyword evidence="4 13" id="KW-0540">Nuclease</keyword>
<evidence type="ECO:0000256" key="11">
    <source>
        <dbReference type="ARBA" id="ARBA00023204"/>
    </source>
</evidence>
<dbReference type="PANTHER" id="PTHR13451:SF0">
    <property type="entry name" value="CROSSOVER JUNCTION ENDONUCLEASE MUS81"/>
    <property type="match status" value="1"/>
</dbReference>
<dbReference type="GO" id="GO:0031573">
    <property type="term" value="P:mitotic intra-S DNA damage checkpoint signaling"/>
    <property type="evidence" value="ECO:0007669"/>
    <property type="project" value="TreeGrafter"/>
</dbReference>
<evidence type="ECO:0000256" key="8">
    <source>
        <dbReference type="ARBA" id="ARBA00022801"/>
    </source>
</evidence>
<evidence type="ECO:0000256" key="5">
    <source>
        <dbReference type="ARBA" id="ARBA00022723"/>
    </source>
</evidence>
<dbReference type="GO" id="GO:0008821">
    <property type="term" value="F:crossover junction DNA endonuclease activity"/>
    <property type="evidence" value="ECO:0007669"/>
    <property type="project" value="UniProtKB-UniRule"/>
</dbReference>
<dbReference type="Pfam" id="PF02732">
    <property type="entry name" value="ERCC4"/>
    <property type="match status" value="1"/>
</dbReference>
<dbReference type="GO" id="GO:0048476">
    <property type="term" value="C:Holliday junction resolvase complex"/>
    <property type="evidence" value="ECO:0007669"/>
    <property type="project" value="UniProtKB-UniRule"/>
</dbReference>
<dbReference type="GO" id="GO:0003677">
    <property type="term" value="F:DNA binding"/>
    <property type="evidence" value="ECO:0007669"/>
    <property type="project" value="UniProtKB-UniRule"/>
</dbReference>
<reference evidence="16" key="1">
    <citation type="submission" date="2025-08" db="UniProtKB">
        <authorList>
            <consortium name="RefSeq"/>
        </authorList>
    </citation>
    <scope>IDENTIFICATION</scope>
    <source>
        <tissue evidence="16">Whole body</tissue>
    </source>
</reference>
<comment type="function">
    <text evidence="13">Interacts with EME1 to form a DNA structure-specific endonuclease with substrate preference for branched DNA structures with a 5'-end at the branch nick. Typical substrates include 3'-flap structures, D-loops, replication forks and nicked Holliday junctions. May be required in mitosis for the processing of stalled or collapsed replication fork intermediates. May be required in meiosis for the repair of meiosis-specific double strand breaks subsequent to single-end invasion (SEI).</text>
</comment>
<dbReference type="SUPFAM" id="SSF47802">
    <property type="entry name" value="DNA polymerase beta, N-terminal domain-like"/>
    <property type="match status" value="1"/>
</dbReference>
<dbReference type="InterPro" id="IPR011335">
    <property type="entry name" value="Restrct_endonuc-II-like"/>
</dbReference>
<dbReference type="CDD" id="cd20074">
    <property type="entry name" value="XPF_nuclease_Mus81"/>
    <property type="match status" value="1"/>
</dbReference>
<keyword evidence="9 13" id="KW-0460">Magnesium</keyword>
<keyword evidence="10 13" id="KW-0233">DNA recombination</keyword>
<dbReference type="Pfam" id="PF14716">
    <property type="entry name" value="HHH_8"/>
    <property type="match status" value="1"/>
</dbReference>
<comment type="subunit">
    <text evidence="13">Interacts with EME1.</text>
</comment>